<keyword evidence="4" id="KW-0539">Nucleus</keyword>
<evidence type="ECO:0000256" key="3">
    <source>
        <dbReference type="ARBA" id="ARBA00022737"/>
    </source>
</evidence>
<dbReference type="Pfam" id="PF08625">
    <property type="entry name" value="Utp13"/>
    <property type="match status" value="1"/>
</dbReference>
<dbReference type="InterPro" id="IPR036322">
    <property type="entry name" value="WD40_repeat_dom_sf"/>
</dbReference>
<reference evidence="7" key="1">
    <citation type="submission" date="2023-06" db="EMBL/GenBank/DDBJ databases">
        <authorList>
            <person name="Kurt Z."/>
        </authorList>
    </citation>
    <scope>NUCLEOTIDE SEQUENCE</scope>
</reference>
<reference evidence="8 9" key="2">
    <citation type="submission" date="2024-07" db="EMBL/GenBank/DDBJ databases">
        <authorList>
            <person name="Akdeniz Z."/>
        </authorList>
    </citation>
    <scope>NUCLEOTIDE SEQUENCE [LARGE SCALE GENOMIC DNA]</scope>
</reference>
<proteinExistence type="predicted"/>
<dbReference type="AlphaFoldDB" id="A0AA86TRT0"/>
<evidence type="ECO:0000256" key="4">
    <source>
        <dbReference type="ARBA" id="ARBA00023242"/>
    </source>
</evidence>
<comment type="caution">
    <text evidence="7">The sequence shown here is derived from an EMBL/GenBank/DDBJ whole genome shotgun (WGS) entry which is preliminary data.</text>
</comment>
<evidence type="ECO:0000313" key="7">
    <source>
        <dbReference type="EMBL" id="CAI9920248.1"/>
    </source>
</evidence>
<evidence type="ECO:0000256" key="5">
    <source>
        <dbReference type="PROSITE-ProRule" id="PRU00221"/>
    </source>
</evidence>
<keyword evidence="9" id="KW-1185">Reference proteome</keyword>
<dbReference type="EMBL" id="CATOUU010000196">
    <property type="protein sequence ID" value="CAI9920248.1"/>
    <property type="molecule type" value="Genomic_DNA"/>
</dbReference>
<feature type="domain" description="U3 small nucleolar RNA-associated protein 13 C-terminal" evidence="6">
    <location>
        <begin position="757"/>
        <end position="879"/>
    </location>
</feature>
<comment type="subcellular location">
    <subcellularLocation>
        <location evidence="1">Nucleus</location>
        <location evidence="1">Nucleolus</location>
    </subcellularLocation>
</comment>
<gene>
    <name evidence="8" type="ORF">HINF_LOCUS75787</name>
    <name evidence="7" type="ORF">HINF_LOCUS7893</name>
</gene>
<dbReference type="GO" id="GO:0000472">
    <property type="term" value="P:endonucleolytic cleavage to generate mature 5'-end of SSU-rRNA from (SSU-rRNA, 5.8S rRNA, LSU-rRNA)"/>
    <property type="evidence" value="ECO:0007669"/>
    <property type="project" value="TreeGrafter"/>
</dbReference>
<protein>
    <submittedName>
        <fullName evidence="7">WD40 repeat protein</fullName>
    </submittedName>
    <submittedName>
        <fullName evidence="8">WD40_repeat protein</fullName>
    </submittedName>
</protein>
<dbReference type="PANTHER" id="PTHR19854:SF15">
    <property type="entry name" value="TRANSDUCIN BETA-LIKE PROTEIN 3"/>
    <property type="match status" value="1"/>
</dbReference>
<dbReference type="GO" id="GO:0032040">
    <property type="term" value="C:small-subunit processome"/>
    <property type="evidence" value="ECO:0007669"/>
    <property type="project" value="InterPro"/>
</dbReference>
<dbReference type="Gene3D" id="2.130.10.10">
    <property type="entry name" value="YVTN repeat-like/Quinoprotein amine dehydrogenase"/>
    <property type="match status" value="3"/>
</dbReference>
<evidence type="ECO:0000256" key="1">
    <source>
        <dbReference type="ARBA" id="ARBA00004604"/>
    </source>
</evidence>
<dbReference type="SUPFAM" id="SSF50978">
    <property type="entry name" value="WD40 repeat-like"/>
    <property type="match status" value="2"/>
</dbReference>
<keyword evidence="3" id="KW-0677">Repeat</keyword>
<dbReference type="SMART" id="SM00320">
    <property type="entry name" value="WD40"/>
    <property type="match status" value="4"/>
</dbReference>
<sequence>MSITTHLSEPVGLLKHLYTGGTILIEKDIMYSFNKNFLNKSTLPQLCDTQSILVSETPEDILTSLTLDREHNQIICFSKSAKGFVIDMNTFTVTSQFSTAHQQMITLSAFHSVLATTAPDHTVRLYNDQFIQTKAIKTQSIVIEMKWATATKLIVICQQQSFIFDYLTQTVQPIEDIVPTTVCVISNTMLLFSSRDNNLNLVDISSTPKLIKQVFVNEYYFSLLLLDNFVAAISHKGNLLFIDLNNFDEVQKSYCYERIYNSVHPGDNVLMQLSQQRTQNSEDEWPQEQEEVSQNVFMQLNMYQIEDSKILLITDAENVIYQFDLATLQIVNKQMHITLLKANLGDFGEILAIKRYNEDWLTFCCSTNKLVLLNLKTSEQRIILGQKQPLTHIEIQETIYGKLLVTVAMDSINFYFQQNETEIVSQTHQESLGLIFESAPVSFKQEPLHFINMCQIEPDQKQIHAVTLLAQDTRQILAFSQEKQIKMIEMTKILMQSAENKHMNLIKVQAEKLQTAVTAHLDTINDLRFTNKFLLSASTDKSIALWSYNKQIKQAQEEKITVFDIFTNKVNKRFQLAIDRTNTQLQLIKQMPSVARRTNWGVSINKFENTFAVASGDHKVRIFMYKDEKVQLIKTFEDFNAQVVRCEFINQGEQLLCLQIDGILKLINVRAGEVAYTKNVGDSIKKELSDFWFKASYKKENVEDVSVEFSTWGWCFDTEAYVGCSNGQIYQIQDDTLLQEQLKLEERNLKIQNEQLFLISMNNGQYEQALLIAIEQDNEKQALRLFEKLHQEHKYSIDLRTMKLAQIKVCLKYVKNWLRNTKRSQCGIELFHSVLESVQAQVLKDIGCQSEIDEIKLLLGKQVDRLESMLGQCLLLEWM</sequence>
<organism evidence="7">
    <name type="scientific">Hexamita inflata</name>
    <dbReference type="NCBI Taxonomy" id="28002"/>
    <lineage>
        <taxon>Eukaryota</taxon>
        <taxon>Metamonada</taxon>
        <taxon>Diplomonadida</taxon>
        <taxon>Hexamitidae</taxon>
        <taxon>Hexamitinae</taxon>
        <taxon>Hexamita</taxon>
    </lineage>
</organism>
<dbReference type="InterPro" id="IPR015943">
    <property type="entry name" value="WD40/YVTN_repeat-like_dom_sf"/>
</dbReference>
<name>A0AA86TRT0_9EUKA</name>
<dbReference type="GO" id="GO:0000480">
    <property type="term" value="P:endonucleolytic cleavage in 5'-ETS of tricistronic rRNA transcript (SSU-rRNA, 5.8S rRNA, LSU-rRNA)"/>
    <property type="evidence" value="ECO:0007669"/>
    <property type="project" value="TreeGrafter"/>
</dbReference>
<evidence type="ECO:0000256" key="2">
    <source>
        <dbReference type="ARBA" id="ARBA00022574"/>
    </source>
</evidence>
<dbReference type="Pfam" id="PF00400">
    <property type="entry name" value="WD40"/>
    <property type="match status" value="1"/>
</dbReference>
<feature type="repeat" description="WD" evidence="5">
    <location>
        <begin position="517"/>
        <end position="547"/>
    </location>
</feature>
<dbReference type="PANTHER" id="PTHR19854">
    <property type="entry name" value="TRANSDUCIN BETA-LIKE 3"/>
    <property type="match status" value="1"/>
</dbReference>
<evidence type="ECO:0000313" key="8">
    <source>
        <dbReference type="EMBL" id="CAL6110159.1"/>
    </source>
</evidence>
<dbReference type="EMBL" id="CAXDID020000682">
    <property type="protein sequence ID" value="CAL6110159.1"/>
    <property type="molecule type" value="Genomic_DNA"/>
</dbReference>
<accession>A0AA86TRT0</accession>
<dbReference type="InterPro" id="IPR013934">
    <property type="entry name" value="Utp13_C"/>
</dbReference>
<keyword evidence="2 5" id="KW-0853">WD repeat</keyword>
<dbReference type="PROSITE" id="PS50082">
    <property type="entry name" value="WD_REPEATS_2"/>
    <property type="match status" value="1"/>
</dbReference>
<dbReference type="Proteomes" id="UP001642409">
    <property type="component" value="Unassembled WGS sequence"/>
</dbReference>
<dbReference type="GO" id="GO:0030686">
    <property type="term" value="C:90S preribosome"/>
    <property type="evidence" value="ECO:0007669"/>
    <property type="project" value="TreeGrafter"/>
</dbReference>
<dbReference type="GO" id="GO:0034511">
    <property type="term" value="F:U3 snoRNA binding"/>
    <property type="evidence" value="ECO:0007669"/>
    <property type="project" value="TreeGrafter"/>
</dbReference>
<dbReference type="InterPro" id="IPR001680">
    <property type="entry name" value="WD40_rpt"/>
</dbReference>
<evidence type="ECO:0000313" key="9">
    <source>
        <dbReference type="Proteomes" id="UP001642409"/>
    </source>
</evidence>
<evidence type="ECO:0000259" key="6">
    <source>
        <dbReference type="Pfam" id="PF08625"/>
    </source>
</evidence>